<sequence length="475" mass="53531" precursor="true">MAYQNRRRKTAIILLVILLCGLTAGISMAGQDNNSGNYNLSAFSGFALNGTGNVKDTVYDRAYGTTANKSGKVRKLTLQEAVNLAMENHPEIKAISQDVLMREQDFEKAHYYADKIKDAEDKAEYGEDMLRLLREQLALIPDPNDPAYKPTYDYLTAQIAEIEAALKEAEPYRIDNYENAKIAYLYEKQAETGLKITKLAEKVVRQKISLLVSKQYFDAIKYRKIEEVKKLAYERAVRQAEAAQQSYEVGFRPKDDFLLARAQAELMKADYQKASMEAENAETELKATIGIDQTVKLELAEWKEDSLRPDLERDLKQGLEKRLEIQKAAGELEVAKLGFEIAQKYLGPGTVDYEQAKIGVAKAEIELNRQKTTVEKEIREAYQNLRSTSLMKESVTGTVEKARESASIAEYRYREGYGIPSPILKALNAEDLAGTTVEVLAAEEKLLDIEEKVIEINYSYNLAKANYLFSIGEGL</sequence>
<keyword evidence="4" id="KW-0472">Membrane</keyword>
<comment type="caution">
    <text evidence="7">The sequence shown here is derived from an EMBL/GenBank/DDBJ whole genome shotgun (WGS) entry which is preliminary data.</text>
</comment>
<reference evidence="8" key="1">
    <citation type="submission" date="2015-07" db="EMBL/GenBank/DDBJ databases">
        <title>Complete Genome of Thermincola ferriacetica strain Z-0001T.</title>
        <authorList>
            <person name="Lusk B."/>
            <person name="Badalamenti J.P."/>
            <person name="Parameswaran P."/>
            <person name="Bond D.R."/>
            <person name="Torres C.I."/>
        </authorList>
    </citation>
    <scope>NUCLEOTIDE SEQUENCE [LARGE SCALE GENOMIC DNA]</scope>
    <source>
        <strain evidence="8">Z-0001</strain>
    </source>
</reference>
<evidence type="ECO:0000256" key="3">
    <source>
        <dbReference type="ARBA" id="ARBA00022692"/>
    </source>
</evidence>
<dbReference type="RefSeq" id="WP_052218938.1">
    <property type="nucleotide sequence ID" value="NZ_LGTE01000030.1"/>
</dbReference>
<dbReference type="Gene3D" id="1.20.1600.10">
    <property type="entry name" value="Outer membrane efflux proteins (OEP)"/>
    <property type="match status" value="2"/>
</dbReference>
<dbReference type="Proteomes" id="UP000037175">
    <property type="component" value="Unassembled WGS sequence"/>
</dbReference>
<keyword evidence="2" id="KW-1134">Transmembrane beta strand</keyword>
<dbReference type="AlphaFoldDB" id="A0A0L6W058"/>
<evidence type="ECO:0000313" key="8">
    <source>
        <dbReference type="Proteomes" id="UP000037175"/>
    </source>
</evidence>
<evidence type="ECO:0000256" key="2">
    <source>
        <dbReference type="ARBA" id="ARBA00022452"/>
    </source>
</evidence>
<gene>
    <name evidence="7" type="ORF">Tfer_2974</name>
</gene>
<keyword evidence="8" id="KW-1185">Reference proteome</keyword>
<dbReference type="GO" id="GO:1990281">
    <property type="term" value="C:efflux pump complex"/>
    <property type="evidence" value="ECO:0007669"/>
    <property type="project" value="TreeGrafter"/>
</dbReference>
<evidence type="ECO:0000256" key="6">
    <source>
        <dbReference type="SAM" id="SignalP"/>
    </source>
</evidence>
<dbReference type="GO" id="GO:0015288">
    <property type="term" value="F:porin activity"/>
    <property type="evidence" value="ECO:0007669"/>
    <property type="project" value="TreeGrafter"/>
</dbReference>
<keyword evidence="3" id="KW-0812">Transmembrane</keyword>
<keyword evidence="5" id="KW-0998">Cell outer membrane</keyword>
<evidence type="ECO:0000256" key="4">
    <source>
        <dbReference type="ARBA" id="ARBA00023136"/>
    </source>
</evidence>
<keyword evidence="6" id="KW-0732">Signal</keyword>
<name>A0A0L6W058_9FIRM</name>
<dbReference type="GO" id="GO:0015562">
    <property type="term" value="F:efflux transmembrane transporter activity"/>
    <property type="evidence" value="ECO:0007669"/>
    <property type="project" value="InterPro"/>
</dbReference>
<comment type="subcellular location">
    <subcellularLocation>
        <location evidence="1">Cell outer membrane</location>
    </subcellularLocation>
</comment>
<evidence type="ECO:0000256" key="1">
    <source>
        <dbReference type="ARBA" id="ARBA00004442"/>
    </source>
</evidence>
<feature type="chain" id="PRO_5005568453" evidence="6">
    <location>
        <begin position="30"/>
        <end position="475"/>
    </location>
</feature>
<proteinExistence type="predicted"/>
<feature type="signal peptide" evidence="6">
    <location>
        <begin position="1"/>
        <end position="29"/>
    </location>
</feature>
<dbReference type="InterPro" id="IPR051906">
    <property type="entry name" value="TolC-like"/>
</dbReference>
<dbReference type="PANTHER" id="PTHR30026">
    <property type="entry name" value="OUTER MEMBRANE PROTEIN TOLC"/>
    <property type="match status" value="1"/>
</dbReference>
<accession>A0A0L6W058</accession>
<dbReference type="GO" id="GO:0009279">
    <property type="term" value="C:cell outer membrane"/>
    <property type="evidence" value="ECO:0007669"/>
    <property type="project" value="UniProtKB-SubCell"/>
</dbReference>
<evidence type="ECO:0000313" key="7">
    <source>
        <dbReference type="EMBL" id="KNZ68454.1"/>
    </source>
</evidence>
<dbReference type="SUPFAM" id="SSF56954">
    <property type="entry name" value="Outer membrane efflux proteins (OEP)"/>
    <property type="match status" value="1"/>
</dbReference>
<dbReference type="PANTHER" id="PTHR30026:SF20">
    <property type="entry name" value="OUTER MEMBRANE PROTEIN TOLC"/>
    <property type="match status" value="1"/>
</dbReference>
<protein>
    <submittedName>
        <fullName evidence="7">Outer membrane protein-like protein</fullName>
    </submittedName>
</protein>
<evidence type="ECO:0000256" key="5">
    <source>
        <dbReference type="ARBA" id="ARBA00023237"/>
    </source>
</evidence>
<organism evidence="7 8">
    <name type="scientific">Thermincola ferriacetica</name>
    <dbReference type="NCBI Taxonomy" id="281456"/>
    <lineage>
        <taxon>Bacteria</taxon>
        <taxon>Bacillati</taxon>
        <taxon>Bacillota</taxon>
        <taxon>Clostridia</taxon>
        <taxon>Eubacteriales</taxon>
        <taxon>Thermincolaceae</taxon>
        <taxon>Thermincola</taxon>
    </lineage>
</organism>
<dbReference type="EMBL" id="LGTE01000030">
    <property type="protein sequence ID" value="KNZ68454.1"/>
    <property type="molecule type" value="Genomic_DNA"/>
</dbReference>